<feature type="signal peptide" evidence="1">
    <location>
        <begin position="1"/>
        <end position="17"/>
    </location>
</feature>
<evidence type="ECO:0000256" key="1">
    <source>
        <dbReference type="SAM" id="SignalP"/>
    </source>
</evidence>
<reference evidence="2 3" key="1">
    <citation type="submission" date="2021-05" db="EMBL/GenBank/DDBJ databases">
        <title>Kineosporia and Streptomyces sp. nov. two new marine actinobacteria isolated from Coral.</title>
        <authorList>
            <person name="Buangrab K."/>
            <person name="Sutthacheep M."/>
            <person name="Yeemin T."/>
            <person name="Harunari E."/>
            <person name="Igarashi Y."/>
            <person name="Kanchanasin P."/>
            <person name="Tanasupawat S."/>
            <person name="Phongsopitanun W."/>
        </authorList>
    </citation>
    <scope>NUCLEOTIDE SEQUENCE [LARGE SCALE GENOMIC DNA]</scope>
    <source>
        <strain evidence="2 3">J2-2</strain>
    </source>
</reference>
<proteinExistence type="predicted"/>
<feature type="chain" id="PRO_5045049633" evidence="1">
    <location>
        <begin position="18"/>
        <end position="73"/>
    </location>
</feature>
<sequence>MAGLGAALVLAPPVAGAVLAVSVPDGSPAPAPVPVSVVHRVVTANCTNGRVQHGVDTGRADGLLLATDTGVAC</sequence>
<keyword evidence="1" id="KW-0732">Signal</keyword>
<dbReference type="Proteomes" id="UP001197247">
    <property type="component" value="Unassembled WGS sequence"/>
</dbReference>
<keyword evidence="3" id="KW-1185">Reference proteome</keyword>
<comment type="caution">
    <text evidence="2">The sequence shown here is derived from an EMBL/GenBank/DDBJ whole genome shotgun (WGS) entry which is preliminary data.</text>
</comment>
<evidence type="ECO:0000313" key="3">
    <source>
        <dbReference type="Proteomes" id="UP001197247"/>
    </source>
</evidence>
<dbReference type="RefSeq" id="WP_214157640.1">
    <property type="nucleotide sequence ID" value="NZ_JAHBAY010000008.1"/>
</dbReference>
<organism evidence="2 3">
    <name type="scientific">Kineosporia corallincola</name>
    <dbReference type="NCBI Taxonomy" id="2835133"/>
    <lineage>
        <taxon>Bacteria</taxon>
        <taxon>Bacillati</taxon>
        <taxon>Actinomycetota</taxon>
        <taxon>Actinomycetes</taxon>
        <taxon>Kineosporiales</taxon>
        <taxon>Kineosporiaceae</taxon>
        <taxon>Kineosporia</taxon>
    </lineage>
</organism>
<dbReference type="EMBL" id="JAHBAY010000008">
    <property type="protein sequence ID" value="MBT0771352.1"/>
    <property type="molecule type" value="Genomic_DNA"/>
</dbReference>
<evidence type="ECO:0000313" key="2">
    <source>
        <dbReference type="EMBL" id="MBT0771352.1"/>
    </source>
</evidence>
<gene>
    <name evidence="2" type="ORF">KIH74_20610</name>
</gene>
<accession>A0ABS5TJT2</accession>
<protein>
    <submittedName>
        <fullName evidence="2">Uncharacterized protein</fullName>
    </submittedName>
</protein>
<name>A0ABS5TJT2_9ACTN</name>